<dbReference type="SMART" id="SM00387">
    <property type="entry name" value="HATPase_c"/>
    <property type="match status" value="1"/>
</dbReference>
<evidence type="ECO:0000256" key="16">
    <source>
        <dbReference type="ARBA" id="ARBA00023012"/>
    </source>
</evidence>
<dbReference type="InterPro" id="IPR004358">
    <property type="entry name" value="Sig_transdc_His_kin-like_C"/>
</dbReference>
<keyword evidence="14 23" id="KW-1133">Transmembrane helix</keyword>
<evidence type="ECO:0000256" key="6">
    <source>
        <dbReference type="ARBA" id="ARBA00017322"/>
    </source>
</evidence>
<evidence type="ECO:0000256" key="23">
    <source>
        <dbReference type="SAM" id="Phobius"/>
    </source>
</evidence>
<evidence type="ECO:0000256" key="10">
    <source>
        <dbReference type="ARBA" id="ARBA00022679"/>
    </source>
</evidence>
<evidence type="ECO:0000256" key="20">
    <source>
        <dbReference type="ARBA" id="ARBA00030800"/>
    </source>
</evidence>
<dbReference type="Pfam" id="PF02518">
    <property type="entry name" value="HATPase_c"/>
    <property type="match status" value="1"/>
</dbReference>
<protein>
    <recommendedName>
        <fullName evidence="6">Oxygen sensor histidine kinase NreB</fullName>
        <ecNumber evidence="5">2.7.13.3</ecNumber>
    </recommendedName>
    <alternativeName>
        <fullName evidence="20">Nitrogen regulation protein B</fullName>
    </alternativeName>
</protein>
<dbReference type="Proteomes" id="UP000635565">
    <property type="component" value="Unassembled WGS sequence"/>
</dbReference>
<dbReference type="SUPFAM" id="SSF55874">
    <property type="entry name" value="ATPase domain of HSP90 chaperone/DNA topoisomerase II/histidine kinase"/>
    <property type="match status" value="1"/>
</dbReference>
<evidence type="ECO:0000256" key="19">
    <source>
        <dbReference type="ARBA" id="ARBA00024827"/>
    </source>
</evidence>
<keyword evidence="15" id="KW-0408">Iron</keyword>
<dbReference type="EC" id="2.7.13.3" evidence="5"/>
<dbReference type="PRINTS" id="PR00344">
    <property type="entry name" value="BCTRLSENSOR"/>
</dbReference>
<dbReference type="Pfam" id="PF07730">
    <property type="entry name" value="HisKA_3"/>
    <property type="match status" value="1"/>
</dbReference>
<dbReference type="PANTHER" id="PTHR24421:SF37">
    <property type="entry name" value="SENSOR HISTIDINE KINASE NARS"/>
    <property type="match status" value="1"/>
</dbReference>
<dbReference type="EMBL" id="BNJJ01000004">
    <property type="protein sequence ID" value="GHO83594.1"/>
    <property type="molecule type" value="Genomic_DNA"/>
</dbReference>
<evidence type="ECO:0000256" key="8">
    <source>
        <dbReference type="ARBA" id="ARBA00022485"/>
    </source>
</evidence>
<evidence type="ECO:0000256" key="15">
    <source>
        <dbReference type="ARBA" id="ARBA00023004"/>
    </source>
</evidence>
<comment type="cofactor">
    <cofactor evidence="2">
        <name>[4Fe-4S] cluster</name>
        <dbReference type="ChEBI" id="CHEBI:49883"/>
    </cofactor>
</comment>
<dbReference type="InterPro" id="IPR017205">
    <property type="entry name" value="Sig_transdc_His_kinase_ChrS"/>
</dbReference>
<evidence type="ECO:0000256" key="2">
    <source>
        <dbReference type="ARBA" id="ARBA00001966"/>
    </source>
</evidence>
<feature type="region of interest" description="Disordered" evidence="22">
    <location>
        <begin position="430"/>
        <end position="453"/>
    </location>
</feature>
<keyword evidence="17" id="KW-0411">Iron-sulfur</keyword>
<dbReference type="InterPro" id="IPR005467">
    <property type="entry name" value="His_kinase_dom"/>
</dbReference>
<feature type="coiled-coil region" evidence="21">
    <location>
        <begin position="181"/>
        <end position="212"/>
    </location>
</feature>
<dbReference type="Gene3D" id="1.20.5.1930">
    <property type="match status" value="1"/>
</dbReference>
<feature type="transmembrane region" description="Helical" evidence="23">
    <location>
        <begin position="20"/>
        <end position="40"/>
    </location>
</feature>
<evidence type="ECO:0000313" key="26">
    <source>
        <dbReference type="Proteomes" id="UP000635565"/>
    </source>
</evidence>
<keyword evidence="9" id="KW-0963">Cytoplasm</keyword>
<dbReference type="InterPro" id="IPR050482">
    <property type="entry name" value="Sensor_HK_TwoCompSys"/>
</dbReference>
<evidence type="ECO:0000256" key="11">
    <source>
        <dbReference type="ARBA" id="ARBA00022692"/>
    </source>
</evidence>
<evidence type="ECO:0000256" key="22">
    <source>
        <dbReference type="SAM" id="MobiDB-lite"/>
    </source>
</evidence>
<keyword evidence="8" id="KW-0004">4Fe-4S</keyword>
<accession>A0ABQ3VC23</accession>
<keyword evidence="21" id="KW-0175">Coiled coil</keyword>
<feature type="transmembrane region" description="Helical" evidence="23">
    <location>
        <begin position="124"/>
        <end position="144"/>
    </location>
</feature>
<evidence type="ECO:0000256" key="1">
    <source>
        <dbReference type="ARBA" id="ARBA00000085"/>
    </source>
</evidence>
<feature type="compositionally biased region" description="Basic and acidic residues" evidence="22">
    <location>
        <begin position="444"/>
        <end position="453"/>
    </location>
</feature>
<keyword evidence="16" id="KW-0902">Two-component regulatory system</keyword>
<comment type="subcellular location">
    <subcellularLocation>
        <location evidence="4">Cell membrane</location>
        <topology evidence="4">Multi-pass membrane protein</topology>
    </subcellularLocation>
    <subcellularLocation>
        <location evidence="3">Cytoplasm</location>
    </subcellularLocation>
</comment>
<comment type="catalytic activity">
    <reaction evidence="1">
        <text>ATP + protein L-histidine = ADP + protein N-phospho-L-histidine.</text>
        <dbReference type="EC" id="2.7.13.3"/>
    </reaction>
</comment>
<evidence type="ECO:0000256" key="17">
    <source>
        <dbReference type="ARBA" id="ARBA00023014"/>
    </source>
</evidence>
<evidence type="ECO:0000256" key="7">
    <source>
        <dbReference type="ARBA" id="ARBA00022475"/>
    </source>
</evidence>
<dbReference type="Gene3D" id="3.30.565.10">
    <property type="entry name" value="Histidine kinase-like ATPase, C-terminal domain"/>
    <property type="match status" value="1"/>
</dbReference>
<evidence type="ECO:0000256" key="13">
    <source>
        <dbReference type="ARBA" id="ARBA00022777"/>
    </source>
</evidence>
<organism evidence="25 26">
    <name type="scientific">Dictyobacter formicarum</name>
    <dbReference type="NCBI Taxonomy" id="2778368"/>
    <lineage>
        <taxon>Bacteria</taxon>
        <taxon>Bacillati</taxon>
        <taxon>Chloroflexota</taxon>
        <taxon>Ktedonobacteria</taxon>
        <taxon>Ktedonobacterales</taxon>
        <taxon>Dictyobacteraceae</taxon>
        <taxon>Dictyobacter</taxon>
    </lineage>
</organism>
<reference evidence="25 26" key="1">
    <citation type="journal article" date="2021" name="Int. J. Syst. Evol. Microbiol.">
        <title>Reticulibacter mediterranei gen. nov., sp. nov., within the new family Reticulibacteraceae fam. nov., and Ktedonospora formicarum gen. nov., sp. nov., Ktedonobacter robiniae sp. nov., Dictyobacter formicarum sp. nov. and Dictyobacter arantiisoli sp. nov., belonging to the class Ktedonobacteria.</title>
        <authorList>
            <person name="Yabe S."/>
            <person name="Zheng Y."/>
            <person name="Wang C.M."/>
            <person name="Sakai Y."/>
            <person name="Abe K."/>
            <person name="Yokota A."/>
            <person name="Donadio S."/>
            <person name="Cavaletti L."/>
            <person name="Monciardini P."/>
        </authorList>
    </citation>
    <scope>NUCLEOTIDE SEQUENCE [LARGE SCALE GENOMIC DNA]</scope>
    <source>
        <strain evidence="25 26">SOSP1-9</strain>
    </source>
</reference>
<evidence type="ECO:0000259" key="24">
    <source>
        <dbReference type="PROSITE" id="PS50109"/>
    </source>
</evidence>
<dbReference type="InterPro" id="IPR036890">
    <property type="entry name" value="HATPase_C_sf"/>
</dbReference>
<evidence type="ECO:0000256" key="18">
    <source>
        <dbReference type="ARBA" id="ARBA00023136"/>
    </source>
</evidence>
<keyword evidence="18 23" id="KW-0472">Membrane</keyword>
<evidence type="ECO:0000256" key="21">
    <source>
        <dbReference type="SAM" id="Coils"/>
    </source>
</evidence>
<keyword evidence="10" id="KW-0808">Transferase</keyword>
<evidence type="ECO:0000256" key="3">
    <source>
        <dbReference type="ARBA" id="ARBA00004496"/>
    </source>
</evidence>
<dbReference type="PROSITE" id="PS50109">
    <property type="entry name" value="HIS_KIN"/>
    <property type="match status" value="1"/>
</dbReference>
<dbReference type="PANTHER" id="PTHR24421">
    <property type="entry name" value="NITRATE/NITRITE SENSOR PROTEIN NARX-RELATED"/>
    <property type="match status" value="1"/>
</dbReference>
<evidence type="ECO:0000256" key="12">
    <source>
        <dbReference type="ARBA" id="ARBA00022723"/>
    </source>
</evidence>
<dbReference type="PIRSF" id="PIRSF037434">
    <property type="entry name" value="STHK_ChrS"/>
    <property type="match status" value="1"/>
</dbReference>
<keyword evidence="11 23" id="KW-0812">Transmembrane</keyword>
<feature type="transmembrane region" description="Helical" evidence="23">
    <location>
        <begin position="52"/>
        <end position="71"/>
    </location>
</feature>
<dbReference type="GO" id="GO:0016301">
    <property type="term" value="F:kinase activity"/>
    <property type="evidence" value="ECO:0007669"/>
    <property type="project" value="UniProtKB-KW"/>
</dbReference>
<evidence type="ECO:0000256" key="4">
    <source>
        <dbReference type="ARBA" id="ARBA00004651"/>
    </source>
</evidence>
<proteinExistence type="predicted"/>
<evidence type="ECO:0000313" key="25">
    <source>
        <dbReference type="EMBL" id="GHO83594.1"/>
    </source>
</evidence>
<gene>
    <name evidence="25" type="primary">yxjM</name>
    <name evidence="25" type="ORF">KSZ_16000</name>
</gene>
<keyword evidence="13 25" id="KW-0418">Kinase</keyword>
<evidence type="ECO:0000256" key="9">
    <source>
        <dbReference type="ARBA" id="ARBA00022490"/>
    </source>
</evidence>
<dbReference type="InterPro" id="IPR003594">
    <property type="entry name" value="HATPase_dom"/>
</dbReference>
<comment type="caution">
    <text evidence="25">The sequence shown here is derived from an EMBL/GenBank/DDBJ whole genome shotgun (WGS) entry which is preliminary data.</text>
</comment>
<dbReference type="CDD" id="cd16917">
    <property type="entry name" value="HATPase_UhpB-NarQ-NarX-like"/>
    <property type="match status" value="1"/>
</dbReference>
<feature type="domain" description="Histidine kinase" evidence="24">
    <location>
        <begin position="228"/>
        <end position="427"/>
    </location>
</feature>
<comment type="function">
    <text evidence="19">Member of the two-component regulatory system NreB/NreC involved in the control of dissimilatory nitrate/nitrite reduction in response to oxygen. NreB functions as a direct oxygen sensor histidine kinase which is autophosphorylated, in the absence of oxygen, probably at the conserved histidine residue, and transfers its phosphate group probably to a conserved aspartate residue of NreC. NreB/NreC activates the expression of the nitrate (narGHJI) and nitrite (nir) reductase operons, as well as the putative nitrate transporter gene narT.</text>
</comment>
<sequence>MCSDIETDDIIFKRTFKRVMVGFVIFVFLYLVILDFAVLANTPGYLRDWRGVTCIVLSVIAFLLYAIPILAHHQHWPPPLPYALSVWSSMYLSVFLLSCIDRNFIWNFYLVFGLCFGLFSSRRLLLMVSVIALTLFSFQGLWIWPLKTELLFSIVSQSMTIYGLTGLNMLFQKLVAERFARNRLFRELKHANRQLEEAHRRLEQSVEQEQELAILRERTRLAREMHDTLGHALVLIAVKLEAAQRLRERDPERCEQELEATKVIARESMAGLRASIADLRSPVLERERIQRALERSVRELTQRVGLRVTYTLQTDVTCLPASLEEILWKVSQEALANIEKHAHATHVNLRISQQEDQLVLTIQDDGVGLPEAYYNYREDGSLVCLSPHGHYGLRGMLERVEHAGGQLCVRSTSGQGTTIEVRLPLEVEQSTKALRPPLPQAAKMRIETPDHTR</sequence>
<evidence type="ECO:0000256" key="14">
    <source>
        <dbReference type="ARBA" id="ARBA00022989"/>
    </source>
</evidence>
<dbReference type="InterPro" id="IPR011712">
    <property type="entry name" value="Sig_transdc_His_kin_sub3_dim/P"/>
</dbReference>
<keyword evidence="7" id="KW-1003">Cell membrane</keyword>
<evidence type="ECO:0000256" key="5">
    <source>
        <dbReference type="ARBA" id="ARBA00012438"/>
    </source>
</evidence>
<keyword evidence="12" id="KW-0479">Metal-binding</keyword>
<name>A0ABQ3VC23_9CHLR</name>
<keyword evidence="26" id="KW-1185">Reference proteome</keyword>
<dbReference type="RefSeq" id="WP_236022886.1">
    <property type="nucleotide sequence ID" value="NZ_BNJJ01000004.1"/>
</dbReference>